<dbReference type="SUPFAM" id="SSF52833">
    <property type="entry name" value="Thioredoxin-like"/>
    <property type="match status" value="1"/>
</dbReference>
<dbReference type="InterPro" id="IPR012336">
    <property type="entry name" value="Thioredoxin-like_fold"/>
</dbReference>
<organism evidence="3 4">
    <name type="scientific">Paenimyroides tangerinum</name>
    <dbReference type="NCBI Taxonomy" id="2488728"/>
    <lineage>
        <taxon>Bacteria</taxon>
        <taxon>Pseudomonadati</taxon>
        <taxon>Bacteroidota</taxon>
        <taxon>Flavobacteriia</taxon>
        <taxon>Flavobacteriales</taxon>
        <taxon>Flavobacteriaceae</taxon>
        <taxon>Paenimyroides</taxon>
    </lineage>
</organism>
<evidence type="ECO:0000259" key="2">
    <source>
        <dbReference type="Pfam" id="PF14289"/>
    </source>
</evidence>
<gene>
    <name evidence="3" type="ORF">EG240_14160</name>
</gene>
<dbReference type="EMBL" id="RQVQ01000044">
    <property type="protein sequence ID" value="RRJ88077.1"/>
    <property type="molecule type" value="Genomic_DNA"/>
</dbReference>
<dbReference type="RefSeq" id="WP_125020009.1">
    <property type="nucleotide sequence ID" value="NZ_RQVQ01000044.1"/>
</dbReference>
<dbReference type="Gene3D" id="3.40.30.10">
    <property type="entry name" value="Glutaredoxin"/>
    <property type="match status" value="1"/>
</dbReference>
<keyword evidence="4" id="KW-1185">Reference proteome</keyword>
<name>A0A3P3W0S4_9FLAO</name>
<dbReference type="InterPro" id="IPR025380">
    <property type="entry name" value="DUF4369"/>
</dbReference>
<feature type="domain" description="DUF4369" evidence="2">
    <location>
        <begin position="23"/>
        <end position="110"/>
    </location>
</feature>
<dbReference type="Pfam" id="PF13905">
    <property type="entry name" value="Thioredoxin_8"/>
    <property type="match status" value="1"/>
</dbReference>
<dbReference type="InterPro" id="IPR036249">
    <property type="entry name" value="Thioredoxin-like_sf"/>
</dbReference>
<dbReference type="OrthoDB" id="979391at2"/>
<feature type="domain" description="Thioredoxin-like fold" evidence="1">
    <location>
        <begin position="260"/>
        <end position="350"/>
    </location>
</feature>
<proteinExistence type="predicted"/>
<reference evidence="3 4" key="1">
    <citation type="submission" date="2018-11" db="EMBL/GenBank/DDBJ databases">
        <title>Flavobacterium sp. nov., YIM 102701-2 draft genome.</title>
        <authorList>
            <person name="Li G."/>
            <person name="Jiang Y."/>
        </authorList>
    </citation>
    <scope>NUCLEOTIDE SEQUENCE [LARGE SCALE GENOMIC DNA]</scope>
    <source>
        <strain evidence="3 4">YIM 102701-2</strain>
    </source>
</reference>
<accession>A0A3P3W0S4</accession>
<dbReference type="Proteomes" id="UP000275719">
    <property type="component" value="Unassembled WGS sequence"/>
</dbReference>
<evidence type="ECO:0000313" key="4">
    <source>
        <dbReference type="Proteomes" id="UP000275719"/>
    </source>
</evidence>
<dbReference type="Pfam" id="PF14289">
    <property type="entry name" value="DUF4369"/>
    <property type="match status" value="1"/>
</dbReference>
<comment type="caution">
    <text evidence="3">The sequence shown here is derived from an EMBL/GenBank/DDBJ whole genome shotgun (WGS) entry which is preliminary data.</text>
</comment>
<evidence type="ECO:0000259" key="1">
    <source>
        <dbReference type="Pfam" id="PF13905"/>
    </source>
</evidence>
<sequence length="372" mass="42584">MKKISLMLFSIFGAFNLWAGEIKITTNLKGFSDSTQVYFVSSEGPLANTILQNGIVEITAEIDSKPDTYYLYLLENNQPYIITLFVADENITIQGSKENLIYNAKISGSTYHSQKEILDKSQMSTRLKGDVLQKEMQQLQATADWQDKNVQEKYIGVNGSLTKIDKELRDLERKYILENFDLNYAQSLLEFNLCGAESDFYTSVYNKMSKEDQKNDLGKKFLLASKSKKLSKGDAYLDIEIQNKDLETIKLSNYFKKDKKYVLVDLSSVTCPNSNQAFPITKTFSDNNTENLQVVSVLQSPDAETYKHFGKLNTSNWEFVYAENFLNSDDYIKYQENATPTFLLFDNQGKLVDRWVGASSHELKMNEYFGSK</sequence>
<dbReference type="AlphaFoldDB" id="A0A3P3W0S4"/>
<dbReference type="CDD" id="cd02947">
    <property type="entry name" value="TRX_family"/>
    <property type="match status" value="1"/>
</dbReference>
<protein>
    <submittedName>
        <fullName evidence="3">DUF4369 domain-containing protein</fullName>
    </submittedName>
</protein>
<evidence type="ECO:0000313" key="3">
    <source>
        <dbReference type="EMBL" id="RRJ88077.1"/>
    </source>
</evidence>